<dbReference type="Pfam" id="PF00263">
    <property type="entry name" value="Secretin"/>
    <property type="match status" value="1"/>
</dbReference>
<keyword evidence="4" id="KW-1134">Transmembrane beta strand</keyword>
<name>A0A3B0RL06_9ZZZZ</name>
<dbReference type="PANTHER" id="PTHR30332:SF25">
    <property type="entry name" value="SECRETIN XPSD"/>
    <property type="match status" value="1"/>
</dbReference>
<feature type="domain" description="NolW-like" evidence="12">
    <location>
        <begin position="208"/>
        <end position="267"/>
    </location>
</feature>
<dbReference type="PRINTS" id="PR00811">
    <property type="entry name" value="BCTERIALGSPD"/>
</dbReference>
<sequence length="726" mass="77028">MERLTLANRHRNSTKKLSYLNKTTGFFMAAAILLSSCETLQQVGNPNSATNDAFARVFDSTKNIQNDDTKHPENTKPVEPNTSSKAKLFPATGPRVGKAEYVADAAGGGGFNVNFSEADLAEVAQTILGDLLDQPFIIDPRVQGKVTVSTGGPVNRGALLSLLETVLSMNSAAMVQSGDTWRIAPAGEVFAGGQTRFAGAGRPGYGVTLIPLKYISATSMIAVLENTVTRAGTLKPDLVRNMLLVSGTGTERANALAAVRAFDVDWMAGMSSGIFPLQNSSADDLIEELEIVLQTGTGGGLEGAVQLQAIERINAVLVLAPSNEMMDKARTWIERLDTGGPSDVALKTYKIDNGKALETADLLNQLFGGAVSSRSSSVNPDARQTTNTSRNATSARNAPRRPRTSNTARRPASGGKVVEGAPRIIGDPINNTLLVLATPQGHQVVAKALREIDNPPAQVLIDMVIAEVTLNDTLRYGVQYFFTTQGVGGVGDAGRGGFSNGSDLTANGVFPGFNFLLNDGTDARFALDILDSITDLKVVSSPHIVAIDNTPAHLQVGDQVPIITRQTQGVAITNAPQVNSVSFRDTGVILNVTPRISSTGLVTMEIEQEVSNVSTTASTGQLTPTISKRVIKSTVAARSGQTILLGGLISDEQQNSTTGLPGLSRIPIIKDMFGGHNIVSKRTELLVFLTPRVLNVDTDMSSLIEEMKERMVLINREAQRGQPDGN</sequence>
<evidence type="ECO:0000259" key="12">
    <source>
        <dbReference type="Pfam" id="PF03958"/>
    </source>
</evidence>
<dbReference type="InterPro" id="IPR005644">
    <property type="entry name" value="NolW-like"/>
</dbReference>
<organism evidence="14">
    <name type="scientific">hydrothermal vent metagenome</name>
    <dbReference type="NCBI Taxonomy" id="652676"/>
    <lineage>
        <taxon>unclassified sequences</taxon>
        <taxon>metagenomes</taxon>
        <taxon>ecological metagenomes</taxon>
    </lineage>
</organism>
<evidence type="ECO:0000256" key="6">
    <source>
        <dbReference type="ARBA" id="ARBA00022729"/>
    </source>
</evidence>
<evidence type="ECO:0000256" key="9">
    <source>
        <dbReference type="ARBA" id="ARBA00023237"/>
    </source>
</evidence>
<evidence type="ECO:0000256" key="8">
    <source>
        <dbReference type="ARBA" id="ARBA00023136"/>
    </source>
</evidence>
<keyword evidence="6" id="KW-0732">Signal</keyword>
<dbReference type="GO" id="GO:0015628">
    <property type="term" value="P:protein secretion by the type II secretion system"/>
    <property type="evidence" value="ECO:0007669"/>
    <property type="project" value="InterPro"/>
</dbReference>
<protein>
    <submittedName>
        <fullName evidence="14">Type IV pilus biogenesis protein PilQ</fullName>
    </submittedName>
</protein>
<dbReference type="InterPro" id="IPR001775">
    <property type="entry name" value="GspD/PilQ"/>
</dbReference>
<evidence type="ECO:0000259" key="11">
    <source>
        <dbReference type="Pfam" id="PF00263"/>
    </source>
</evidence>
<dbReference type="GO" id="GO:0009279">
    <property type="term" value="C:cell outer membrane"/>
    <property type="evidence" value="ECO:0007669"/>
    <property type="project" value="UniProtKB-SubCell"/>
</dbReference>
<dbReference type="InterPro" id="IPR013356">
    <property type="entry name" value="T2SS_GspD"/>
</dbReference>
<accession>A0A3B0RL06</accession>
<keyword evidence="7" id="KW-0653">Protein transport</keyword>
<keyword evidence="8" id="KW-0472">Membrane</keyword>
<gene>
    <name evidence="14" type="ORF">MNBD_ALPHA06-1939</name>
</gene>
<feature type="domain" description="Type II/III secretion system secretin-like" evidence="11">
    <location>
        <begin position="531"/>
        <end position="694"/>
    </location>
</feature>
<dbReference type="Gene3D" id="3.30.1370.120">
    <property type="match status" value="3"/>
</dbReference>
<dbReference type="AlphaFoldDB" id="A0A3B0RL06"/>
<evidence type="ECO:0000256" key="3">
    <source>
        <dbReference type="ARBA" id="ARBA00022448"/>
    </source>
</evidence>
<dbReference type="InterPro" id="IPR038591">
    <property type="entry name" value="NolW-like_sf"/>
</dbReference>
<dbReference type="Pfam" id="PF03958">
    <property type="entry name" value="Secretin_N"/>
    <property type="match status" value="2"/>
</dbReference>
<dbReference type="PRINTS" id="PR01032">
    <property type="entry name" value="PHAGEIV"/>
</dbReference>
<feature type="compositionally biased region" description="Polar residues" evidence="10">
    <location>
        <begin position="372"/>
        <end position="396"/>
    </location>
</feature>
<evidence type="ECO:0000256" key="10">
    <source>
        <dbReference type="SAM" id="MobiDB-lite"/>
    </source>
</evidence>
<evidence type="ECO:0000256" key="5">
    <source>
        <dbReference type="ARBA" id="ARBA00022692"/>
    </source>
</evidence>
<evidence type="ECO:0000313" key="14">
    <source>
        <dbReference type="EMBL" id="VAV92141.1"/>
    </source>
</evidence>
<feature type="region of interest" description="Disordered" evidence="10">
    <location>
        <begin position="372"/>
        <end position="421"/>
    </location>
</feature>
<dbReference type="NCBIfam" id="TIGR02517">
    <property type="entry name" value="type_II_gspD"/>
    <property type="match status" value="1"/>
</dbReference>
<evidence type="ECO:0000256" key="7">
    <source>
        <dbReference type="ARBA" id="ARBA00022927"/>
    </source>
</evidence>
<dbReference type="InterPro" id="IPR050810">
    <property type="entry name" value="Bact_Secretion_Sys_Channel"/>
</dbReference>
<dbReference type="PANTHER" id="PTHR30332">
    <property type="entry name" value="PROBABLE GENERAL SECRETION PATHWAY PROTEIN D"/>
    <property type="match status" value="1"/>
</dbReference>
<keyword evidence="3" id="KW-0813">Transport</keyword>
<evidence type="ECO:0000256" key="2">
    <source>
        <dbReference type="ARBA" id="ARBA00006980"/>
    </source>
</evidence>
<dbReference type="Pfam" id="PF21305">
    <property type="entry name" value="type_II_gspD_N0"/>
    <property type="match status" value="1"/>
</dbReference>
<keyword evidence="5" id="KW-0812">Transmembrane</keyword>
<comment type="similarity">
    <text evidence="2">Belongs to the bacterial secretin family. GSP D subfamily.</text>
</comment>
<dbReference type="InterPro" id="IPR004846">
    <property type="entry name" value="T2SS/T3SS_dom"/>
</dbReference>
<feature type="domain" description="NolW-like" evidence="12">
    <location>
        <begin position="274"/>
        <end position="340"/>
    </location>
</feature>
<dbReference type="InterPro" id="IPR049371">
    <property type="entry name" value="GspD-like_N0"/>
</dbReference>
<evidence type="ECO:0000256" key="1">
    <source>
        <dbReference type="ARBA" id="ARBA00004442"/>
    </source>
</evidence>
<dbReference type="GO" id="GO:0015627">
    <property type="term" value="C:type II protein secretion system complex"/>
    <property type="evidence" value="ECO:0007669"/>
    <property type="project" value="InterPro"/>
</dbReference>
<feature type="domain" description="GspD-like N0" evidence="13">
    <location>
        <begin position="113"/>
        <end position="183"/>
    </location>
</feature>
<comment type="subcellular location">
    <subcellularLocation>
        <location evidence="1">Cell outer membrane</location>
    </subcellularLocation>
</comment>
<evidence type="ECO:0000259" key="13">
    <source>
        <dbReference type="Pfam" id="PF21305"/>
    </source>
</evidence>
<dbReference type="Gene3D" id="3.55.50.30">
    <property type="match status" value="1"/>
</dbReference>
<dbReference type="EMBL" id="UOEE01000137">
    <property type="protein sequence ID" value="VAV92141.1"/>
    <property type="molecule type" value="Genomic_DNA"/>
</dbReference>
<proteinExistence type="inferred from homology"/>
<feature type="compositionally biased region" description="Basic and acidic residues" evidence="10">
    <location>
        <begin position="65"/>
        <end position="76"/>
    </location>
</feature>
<feature type="region of interest" description="Disordered" evidence="10">
    <location>
        <begin position="63"/>
        <end position="91"/>
    </location>
</feature>
<reference evidence="14" key="1">
    <citation type="submission" date="2018-06" db="EMBL/GenBank/DDBJ databases">
        <authorList>
            <person name="Zhirakovskaya E."/>
        </authorList>
    </citation>
    <scope>NUCLEOTIDE SEQUENCE</scope>
</reference>
<keyword evidence="9" id="KW-0998">Cell outer membrane</keyword>
<evidence type="ECO:0000256" key="4">
    <source>
        <dbReference type="ARBA" id="ARBA00022452"/>
    </source>
</evidence>